<keyword evidence="3 4" id="KW-0975">Bacterial flagellum</keyword>
<evidence type="ECO:0000313" key="8">
    <source>
        <dbReference type="Proteomes" id="UP001241056"/>
    </source>
</evidence>
<dbReference type="Gene3D" id="2.60.40.4390">
    <property type="match status" value="1"/>
</dbReference>
<keyword evidence="2 4" id="KW-0964">Secreted</keyword>
<feature type="domain" description="Flagellin N-terminal" evidence="5">
    <location>
        <begin position="5"/>
        <end position="142"/>
    </location>
</feature>
<name>A0ABT7SM38_9GAMM</name>
<dbReference type="Gene3D" id="6.10.280.190">
    <property type="match status" value="1"/>
</dbReference>
<organism evidence="7 8">
    <name type="scientific">Thiopseudomonas acetoxidans</name>
    <dbReference type="NCBI Taxonomy" id="3041622"/>
    <lineage>
        <taxon>Bacteria</taxon>
        <taxon>Pseudomonadati</taxon>
        <taxon>Pseudomonadota</taxon>
        <taxon>Gammaproteobacteria</taxon>
        <taxon>Pseudomonadales</taxon>
        <taxon>Pseudomonadaceae</taxon>
        <taxon>Thiopseudomonas</taxon>
    </lineage>
</organism>
<comment type="function">
    <text evidence="4">Flagellin is the subunit protein which polymerizes to form the filaments of bacterial flagella.</text>
</comment>
<accession>A0ABT7SM38</accession>
<gene>
    <name evidence="7" type="ORF">QEZ41_03045</name>
</gene>
<dbReference type="RefSeq" id="WP_289409907.1">
    <property type="nucleotide sequence ID" value="NZ_JAUCDY010000002.1"/>
</dbReference>
<proteinExistence type="inferred from homology"/>
<keyword evidence="7" id="KW-0282">Flagellum</keyword>
<evidence type="ECO:0000313" key="7">
    <source>
        <dbReference type="EMBL" id="MDM7857259.1"/>
    </source>
</evidence>
<keyword evidence="7" id="KW-0969">Cilium</keyword>
<dbReference type="InterPro" id="IPR046358">
    <property type="entry name" value="Flagellin_C"/>
</dbReference>
<dbReference type="InterPro" id="IPR001492">
    <property type="entry name" value="Flagellin"/>
</dbReference>
<comment type="similarity">
    <text evidence="1 4">Belongs to the bacterial flagellin family.</text>
</comment>
<dbReference type="PANTHER" id="PTHR42792">
    <property type="entry name" value="FLAGELLIN"/>
    <property type="match status" value="1"/>
</dbReference>
<dbReference type="Proteomes" id="UP001241056">
    <property type="component" value="Unassembled WGS sequence"/>
</dbReference>
<dbReference type="Pfam" id="PF00669">
    <property type="entry name" value="Flagellin_N"/>
    <property type="match status" value="1"/>
</dbReference>
<dbReference type="EMBL" id="JAUCDY010000002">
    <property type="protein sequence ID" value="MDM7857259.1"/>
    <property type="molecule type" value="Genomic_DNA"/>
</dbReference>
<comment type="caution">
    <text evidence="7">The sequence shown here is derived from an EMBL/GenBank/DDBJ whole genome shotgun (WGS) entry which is preliminary data.</text>
</comment>
<dbReference type="SUPFAM" id="SSF64518">
    <property type="entry name" value="Phase 1 flagellin"/>
    <property type="match status" value="1"/>
</dbReference>
<dbReference type="Gene3D" id="1.20.1330.10">
    <property type="entry name" value="f41 fragment of flagellin, N-terminal domain"/>
    <property type="match status" value="1"/>
</dbReference>
<protein>
    <recommendedName>
        <fullName evidence="4">Flagellin</fullName>
    </recommendedName>
</protein>
<dbReference type="InterPro" id="IPR001029">
    <property type="entry name" value="Flagellin_N"/>
</dbReference>
<dbReference type="PRINTS" id="PR00207">
    <property type="entry name" value="FLAGELLIN"/>
</dbReference>
<dbReference type="PANTHER" id="PTHR42792:SF2">
    <property type="entry name" value="FLAGELLIN"/>
    <property type="match status" value="1"/>
</dbReference>
<evidence type="ECO:0000256" key="2">
    <source>
        <dbReference type="ARBA" id="ARBA00022525"/>
    </source>
</evidence>
<dbReference type="Gene3D" id="6.10.10.10">
    <property type="entry name" value="Flagellar export chaperone, C-terminal domain"/>
    <property type="match status" value="1"/>
</dbReference>
<keyword evidence="7" id="KW-0966">Cell projection</keyword>
<comment type="subcellular location">
    <subcellularLocation>
        <location evidence="4">Secreted</location>
    </subcellularLocation>
    <subcellularLocation>
        <location evidence="4">Bacterial flagellum</location>
    </subcellularLocation>
</comment>
<dbReference type="Pfam" id="PF00700">
    <property type="entry name" value="Flagellin_C"/>
    <property type="match status" value="1"/>
</dbReference>
<evidence type="ECO:0000256" key="4">
    <source>
        <dbReference type="RuleBase" id="RU362073"/>
    </source>
</evidence>
<feature type="domain" description="Flagellin C-terminal" evidence="6">
    <location>
        <begin position="320"/>
        <end position="403"/>
    </location>
</feature>
<evidence type="ECO:0000259" key="5">
    <source>
        <dbReference type="Pfam" id="PF00669"/>
    </source>
</evidence>
<reference evidence="7 8" key="1">
    <citation type="submission" date="2023-06" db="EMBL/GenBank/DDBJ databases">
        <title>Thiopseudomonas sp. CY1220 draft genome sequence.</title>
        <authorList>
            <person name="Zhao G."/>
            <person name="An M."/>
        </authorList>
    </citation>
    <scope>NUCLEOTIDE SEQUENCE [LARGE SCALE GENOMIC DNA]</scope>
    <source>
        <strain evidence="7 8">CY1220</strain>
    </source>
</reference>
<sequence>MALSVNTNVASLNTQRNLNTSTNALATSLQRLSTGSRINSAKDDAAGLQIANRLTSQINGMGVAVKNSNDGISMAQTAEGALEQSTTILQRMRDLSLQAANGSNSAEERKALNSEVVELKKELDRIANTTSFGGKKLLDGSFQATTFQVGAAANETITVKLDEMSSKALEAKFSTGTIPADALGTAGTPAASGGVIAVQVQMAGGEVKTFSAKFEVGATQAEQVQALATVINDANIGIGAFANDDGAFDLVTSLASGTGAGQISSLKFGSGPDLAAAEADANAATTAPKNVALAAAAATENKVSDIDINSVLGAQTAVIIIDQAIQKIDAQRADLGAVQNRFENTIANLQNIAENVSAARGRIKDTDFAAETAALSKNQIMQQAGTAILAQANQLPQSVLSLLQ</sequence>
<evidence type="ECO:0000259" key="6">
    <source>
        <dbReference type="Pfam" id="PF00700"/>
    </source>
</evidence>
<evidence type="ECO:0000256" key="1">
    <source>
        <dbReference type="ARBA" id="ARBA00005709"/>
    </source>
</evidence>
<dbReference type="InterPro" id="IPR042187">
    <property type="entry name" value="Flagellin_C_sub2"/>
</dbReference>
<evidence type="ECO:0000256" key="3">
    <source>
        <dbReference type="ARBA" id="ARBA00023143"/>
    </source>
</evidence>
<keyword evidence="8" id="KW-1185">Reference proteome</keyword>